<dbReference type="Gene3D" id="2.130.10.10">
    <property type="entry name" value="YVTN repeat-like/Quinoprotein amine dehydrogenase"/>
    <property type="match status" value="1"/>
</dbReference>
<feature type="non-terminal residue" evidence="4">
    <location>
        <position position="63"/>
    </location>
</feature>
<name>A0A093BFE6_CHAPE</name>
<evidence type="ECO:0000313" key="4">
    <source>
        <dbReference type="EMBL" id="KFU92409.1"/>
    </source>
</evidence>
<organism evidence="4 5">
    <name type="scientific">Chaetura pelagica</name>
    <name type="common">Chimney swift</name>
    <name type="synonym">Hirundo pelagica</name>
    <dbReference type="NCBI Taxonomy" id="8897"/>
    <lineage>
        <taxon>Eukaryota</taxon>
        <taxon>Metazoa</taxon>
        <taxon>Chordata</taxon>
        <taxon>Craniata</taxon>
        <taxon>Vertebrata</taxon>
        <taxon>Euteleostomi</taxon>
        <taxon>Archelosauria</taxon>
        <taxon>Archosauria</taxon>
        <taxon>Dinosauria</taxon>
        <taxon>Saurischia</taxon>
        <taxon>Theropoda</taxon>
        <taxon>Coelurosauria</taxon>
        <taxon>Aves</taxon>
        <taxon>Neognathae</taxon>
        <taxon>Neoaves</taxon>
        <taxon>Strisores</taxon>
        <taxon>Apodiformes</taxon>
        <taxon>Apodidae</taxon>
        <taxon>Apodinae</taxon>
        <taxon>Chaetura</taxon>
    </lineage>
</organism>
<dbReference type="PANTHER" id="PTHR11036:SF80">
    <property type="entry name" value="SEMAPHORIN-7A"/>
    <property type="match status" value="1"/>
</dbReference>
<dbReference type="SUPFAM" id="SSF101912">
    <property type="entry name" value="Sema domain"/>
    <property type="match status" value="1"/>
</dbReference>
<dbReference type="GO" id="GO:0007411">
    <property type="term" value="P:axon guidance"/>
    <property type="evidence" value="ECO:0007669"/>
    <property type="project" value="TreeGrafter"/>
</dbReference>
<keyword evidence="1" id="KW-0325">Glycoprotein</keyword>
<dbReference type="AlphaFoldDB" id="A0A093BFE6"/>
<evidence type="ECO:0000256" key="1">
    <source>
        <dbReference type="ARBA" id="ARBA00023180"/>
    </source>
</evidence>
<keyword evidence="5" id="KW-1185">Reference proteome</keyword>
<dbReference type="GO" id="GO:0001755">
    <property type="term" value="P:neural crest cell migration"/>
    <property type="evidence" value="ECO:0007669"/>
    <property type="project" value="TreeGrafter"/>
</dbReference>
<dbReference type="GO" id="GO:0030335">
    <property type="term" value="P:positive regulation of cell migration"/>
    <property type="evidence" value="ECO:0007669"/>
    <property type="project" value="TreeGrafter"/>
</dbReference>
<dbReference type="InterPro" id="IPR001627">
    <property type="entry name" value="Semap_dom"/>
</dbReference>
<dbReference type="InterPro" id="IPR036352">
    <property type="entry name" value="Semap_dom_sf"/>
</dbReference>
<comment type="caution">
    <text evidence="2">Lacks conserved residue(s) required for the propagation of feature annotation.</text>
</comment>
<dbReference type="InterPro" id="IPR015943">
    <property type="entry name" value="WD40/YVTN_repeat-like_dom_sf"/>
</dbReference>
<dbReference type="Proteomes" id="UP000031515">
    <property type="component" value="Unassembled WGS sequence"/>
</dbReference>
<evidence type="ECO:0000313" key="5">
    <source>
        <dbReference type="Proteomes" id="UP000031515"/>
    </source>
</evidence>
<evidence type="ECO:0000259" key="3">
    <source>
        <dbReference type="PROSITE" id="PS51004"/>
    </source>
</evidence>
<gene>
    <name evidence="4" type="ORF">M959_09155</name>
</gene>
<accession>A0A093BFE6</accession>
<reference evidence="4 5" key="1">
    <citation type="submission" date="2013-08" db="EMBL/GenBank/DDBJ databases">
        <title>Genome evolution of avian class.</title>
        <authorList>
            <person name="Zhang G."/>
            <person name="Li C."/>
        </authorList>
    </citation>
    <scope>NUCLEOTIDE SEQUENCE [LARGE SCALE GENOMIC DNA]</scope>
    <source>
        <strain evidence="4">M959</strain>
    </source>
</reference>
<dbReference type="GO" id="GO:0045499">
    <property type="term" value="F:chemorepellent activity"/>
    <property type="evidence" value="ECO:0007669"/>
    <property type="project" value="TreeGrafter"/>
</dbReference>
<dbReference type="GO" id="GO:0071526">
    <property type="term" value="P:semaphorin-plexin signaling pathway"/>
    <property type="evidence" value="ECO:0007669"/>
    <property type="project" value="TreeGrafter"/>
</dbReference>
<dbReference type="GO" id="GO:0030215">
    <property type="term" value="F:semaphorin receptor binding"/>
    <property type="evidence" value="ECO:0007669"/>
    <property type="project" value="InterPro"/>
</dbReference>
<feature type="non-terminal residue" evidence="4">
    <location>
        <position position="1"/>
    </location>
</feature>
<dbReference type="PANTHER" id="PTHR11036">
    <property type="entry name" value="SEMAPHORIN"/>
    <property type="match status" value="1"/>
</dbReference>
<evidence type="ECO:0000256" key="2">
    <source>
        <dbReference type="PROSITE-ProRule" id="PRU00352"/>
    </source>
</evidence>
<dbReference type="PROSITE" id="PS51004">
    <property type="entry name" value="SEMA"/>
    <property type="match status" value="1"/>
</dbReference>
<feature type="domain" description="Sema" evidence="3">
    <location>
        <begin position="1"/>
        <end position="63"/>
    </location>
</feature>
<sequence length="63" mass="7025">LSPLPQEDRGGTSSLSASKWTTFLKATLICVDPVTKGNFNWLQDVFFVPASDWRQSKAYGLFT</sequence>
<dbReference type="InterPro" id="IPR027231">
    <property type="entry name" value="Semaphorin"/>
</dbReference>
<dbReference type="GO" id="GO:0007229">
    <property type="term" value="P:integrin-mediated signaling pathway"/>
    <property type="evidence" value="ECO:0007669"/>
    <property type="project" value="TreeGrafter"/>
</dbReference>
<proteinExistence type="predicted"/>
<protein>
    <submittedName>
        <fullName evidence="4">Semaphorin-7A</fullName>
    </submittedName>
</protein>
<reference evidence="5" key="2">
    <citation type="journal article" date="2014" name="Science">
        <title>Comparative genomics reveals insights into avian genome evolution and adaptation.</title>
        <authorList>
            <consortium name="Avian Genome Consortium"/>
            <person name="Zhang G."/>
            <person name="Li C."/>
            <person name="Li Q."/>
            <person name="Li B."/>
            <person name="Larkin D.M."/>
            <person name="Lee C."/>
            <person name="Storz J.F."/>
            <person name="Antunes A."/>
            <person name="Greenwold M.J."/>
            <person name="Meredith R.W."/>
            <person name="Odeen A."/>
            <person name="Cui J."/>
            <person name="Zhou Q."/>
            <person name="Xu L."/>
            <person name="Pan H."/>
            <person name="Wang Z."/>
            <person name="Jin L."/>
            <person name="Zhang P."/>
            <person name="Hu H."/>
            <person name="Yang W."/>
            <person name="Hu J."/>
            <person name="Xiao J."/>
            <person name="Yang Z."/>
            <person name="Liu Y."/>
            <person name="Xie Q."/>
            <person name="Yu H."/>
            <person name="Lian J."/>
            <person name="Wen P."/>
            <person name="Zhang F."/>
            <person name="Li H."/>
            <person name="Zeng Y."/>
            <person name="Xiong Z."/>
            <person name="Liu S."/>
            <person name="Zhou L."/>
            <person name="Huang Z."/>
            <person name="An N."/>
            <person name="Wang J."/>
            <person name="Zheng Q."/>
            <person name="Xiong Y."/>
            <person name="Wang G."/>
            <person name="Wang B."/>
            <person name="Wang J."/>
            <person name="Fan Y."/>
            <person name="da Fonseca R.R."/>
            <person name="Alfaro-Nunez A."/>
            <person name="Schubert M."/>
            <person name="Orlando L."/>
            <person name="Mourier T."/>
            <person name="Howard J.T."/>
            <person name="Ganapathy G."/>
            <person name="Pfenning A."/>
            <person name="Whitney O."/>
            <person name="Rivas M.V."/>
            <person name="Hara E."/>
            <person name="Smith J."/>
            <person name="Farre M."/>
            <person name="Narayan J."/>
            <person name="Slavov G."/>
            <person name="Romanov M.N."/>
            <person name="Borges R."/>
            <person name="Machado J.P."/>
            <person name="Khan I."/>
            <person name="Springer M.S."/>
            <person name="Gatesy J."/>
            <person name="Hoffmann F.G."/>
            <person name="Opazo J.C."/>
            <person name="Hastad O."/>
            <person name="Sawyer R.H."/>
            <person name="Kim H."/>
            <person name="Kim K.W."/>
            <person name="Kim H.J."/>
            <person name="Cho S."/>
            <person name="Li N."/>
            <person name="Huang Y."/>
            <person name="Bruford M.W."/>
            <person name="Zhan X."/>
            <person name="Dixon A."/>
            <person name="Bertelsen M.F."/>
            <person name="Derryberry E."/>
            <person name="Warren W."/>
            <person name="Wilson R.K."/>
            <person name="Li S."/>
            <person name="Ray D.A."/>
            <person name="Green R.E."/>
            <person name="O'Brien S.J."/>
            <person name="Griffin D."/>
            <person name="Johnson W.E."/>
            <person name="Haussler D."/>
            <person name="Ryder O.A."/>
            <person name="Willerslev E."/>
            <person name="Graves G.R."/>
            <person name="Alstrom P."/>
            <person name="Fjeldsa J."/>
            <person name="Mindell D.P."/>
            <person name="Edwards S.V."/>
            <person name="Braun E.L."/>
            <person name="Rahbek C."/>
            <person name="Burt D.W."/>
            <person name="Houde P."/>
            <person name="Zhang Y."/>
            <person name="Yang H."/>
            <person name="Wang J."/>
            <person name="Jarvis E.D."/>
            <person name="Gilbert M.T."/>
            <person name="Wang J."/>
        </authorList>
    </citation>
    <scope>NUCLEOTIDE SEQUENCE [LARGE SCALE GENOMIC DNA]</scope>
</reference>
<dbReference type="EMBL" id="KN126747">
    <property type="protein sequence ID" value="KFU92409.1"/>
    <property type="molecule type" value="Genomic_DNA"/>
</dbReference>
<dbReference type="GO" id="GO:0050727">
    <property type="term" value="P:regulation of inflammatory response"/>
    <property type="evidence" value="ECO:0007669"/>
    <property type="project" value="TreeGrafter"/>
</dbReference>
<dbReference type="GO" id="GO:0005178">
    <property type="term" value="F:integrin binding"/>
    <property type="evidence" value="ECO:0007669"/>
    <property type="project" value="TreeGrafter"/>
</dbReference>
<dbReference type="GO" id="GO:0009897">
    <property type="term" value="C:external side of plasma membrane"/>
    <property type="evidence" value="ECO:0007669"/>
    <property type="project" value="TreeGrafter"/>
</dbReference>